<dbReference type="GeneID" id="87585717"/>
<gene>
    <name evidence="2" type="ORF">AA984_11610</name>
    <name evidence="1" type="ORF">BFO01nite_10700</name>
</gene>
<dbReference type="EMBL" id="BJOL01000006">
    <property type="protein sequence ID" value="GED56938.1"/>
    <property type="molecule type" value="Genomic_DNA"/>
</dbReference>
<dbReference type="SUPFAM" id="SSF82784">
    <property type="entry name" value="OsmC-like"/>
    <property type="match status" value="1"/>
</dbReference>
<dbReference type="Gene3D" id="3.30.300.20">
    <property type="match status" value="1"/>
</dbReference>
<sequence length="129" mass="14427">MEFQAKENGFVTQLSYGELHVSGDEQYGFRPYQLLVSSIAVCSGGVLRKVLDKMRMPCTDMKVTADVQRNEAEANRVEKIHLHFIITGENMKEEKVQKAIEAASKNCPMVQSVKGSIVVTESFELVSNK</sequence>
<evidence type="ECO:0000313" key="3">
    <source>
        <dbReference type="Proteomes" id="UP000035218"/>
    </source>
</evidence>
<evidence type="ECO:0000313" key="1">
    <source>
        <dbReference type="EMBL" id="GED56938.1"/>
    </source>
</evidence>
<organism evidence="2 3">
    <name type="scientific">Brevibacillus formosus</name>
    <dbReference type="NCBI Taxonomy" id="54913"/>
    <lineage>
        <taxon>Bacteria</taxon>
        <taxon>Bacillati</taxon>
        <taxon>Bacillota</taxon>
        <taxon>Bacilli</taxon>
        <taxon>Bacillales</taxon>
        <taxon>Paenibacillaceae</taxon>
        <taxon>Brevibacillus</taxon>
    </lineage>
</organism>
<dbReference type="InterPro" id="IPR003718">
    <property type="entry name" value="OsmC/Ohr_fam"/>
</dbReference>
<proteinExistence type="predicted"/>
<accession>A0A837KR17</accession>
<reference evidence="1 4" key="2">
    <citation type="submission" date="2019-06" db="EMBL/GenBank/DDBJ databases">
        <title>Whole genome shotgun sequence of Brevibacillus formosus NBRC 15716.</title>
        <authorList>
            <person name="Hosoyama A."/>
            <person name="Uohara A."/>
            <person name="Ohji S."/>
            <person name="Ichikawa N."/>
        </authorList>
    </citation>
    <scope>NUCLEOTIDE SEQUENCE [LARGE SCALE GENOMIC DNA]</scope>
    <source>
        <strain evidence="1 4">NBRC 15716</strain>
    </source>
</reference>
<dbReference type="OrthoDB" id="13625at2"/>
<dbReference type="Pfam" id="PF02566">
    <property type="entry name" value="OsmC"/>
    <property type="match status" value="1"/>
</dbReference>
<dbReference type="AlphaFoldDB" id="A0A837KR17"/>
<keyword evidence="4" id="KW-1185">Reference proteome</keyword>
<evidence type="ECO:0000313" key="4">
    <source>
        <dbReference type="Proteomes" id="UP000319498"/>
    </source>
</evidence>
<dbReference type="Proteomes" id="UP000035218">
    <property type="component" value="Unassembled WGS sequence"/>
</dbReference>
<reference evidence="2 3" key="1">
    <citation type="submission" date="2015-05" db="EMBL/GenBank/DDBJ databases">
        <title>Genome sequencing project for genomic taxonomy and phylogenomics of Bacillus-like bacteria.</title>
        <authorList>
            <person name="Liu B."/>
            <person name="Wang J."/>
            <person name="Zhu Y."/>
            <person name="Liu G."/>
            <person name="Chen Q."/>
            <person name="Chen Z."/>
            <person name="Lan J."/>
            <person name="Che J."/>
            <person name="Ge C."/>
            <person name="Shi H."/>
            <person name="Pan Z."/>
            <person name="Liu X."/>
        </authorList>
    </citation>
    <scope>NUCLEOTIDE SEQUENCE [LARGE SCALE GENOMIC DNA]</scope>
    <source>
        <strain evidence="2 3">DSM 9885</strain>
    </source>
</reference>
<evidence type="ECO:0000313" key="2">
    <source>
        <dbReference type="EMBL" id="KLH99156.1"/>
    </source>
</evidence>
<dbReference type="EMBL" id="LDCN01000003">
    <property type="protein sequence ID" value="KLH99156.1"/>
    <property type="molecule type" value="Genomic_DNA"/>
</dbReference>
<dbReference type="PANTHER" id="PTHR34352">
    <property type="entry name" value="PROTEIN YHFA"/>
    <property type="match status" value="1"/>
</dbReference>
<protein>
    <submittedName>
        <fullName evidence="2">Osmotically inducible protein C</fullName>
    </submittedName>
</protein>
<dbReference type="Proteomes" id="UP000319498">
    <property type="component" value="Unassembled WGS sequence"/>
</dbReference>
<dbReference type="InterPro" id="IPR036102">
    <property type="entry name" value="OsmC/Ohrsf"/>
</dbReference>
<comment type="caution">
    <text evidence="2">The sequence shown here is derived from an EMBL/GenBank/DDBJ whole genome shotgun (WGS) entry which is preliminary data.</text>
</comment>
<dbReference type="RefSeq" id="WP_047069949.1">
    <property type="nucleotide sequence ID" value="NZ_BJOL01000006.1"/>
</dbReference>
<dbReference type="InterPro" id="IPR015946">
    <property type="entry name" value="KH_dom-like_a/b"/>
</dbReference>
<name>A0A837KR17_9BACL</name>
<dbReference type="PANTHER" id="PTHR34352:SF1">
    <property type="entry name" value="PROTEIN YHFA"/>
    <property type="match status" value="1"/>
</dbReference>